<gene>
    <name evidence="1" type="ORF">M514_13014</name>
</gene>
<dbReference type="Proteomes" id="UP000030758">
    <property type="component" value="Unassembled WGS sequence"/>
</dbReference>
<sequence length="71" mass="8224">MAVIQRRKNKGLIPLMAVIQRRKNKVRPVMDFQELNGYIGTYTAHADVCVDKVRQWRRQGVNLAMVDLNKA</sequence>
<accession>A0A085N535</accession>
<dbReference type="EMBL" id="KL367553">
    <property type="protein sequence ID" value="KFD64581.1"/>
    <property type="molecule type" value="Genomic_DNA"/>
</dbReference>
<name>A0A085N535_9BILA</name>
<dbReference type="AlphaFoldDB" id="A0A085N535"/>
<protein>
    <submittedName>
        <fullName evidence="1">Uncharacterized protein</fullName>
    </submittedName>
</protein>
<organism evidence="1">
    <name type="scientific">Trichuris suis</name>
    <name type="common">pig whipworm</name>
    <dbReference type="NCBI Taxonomy" id="68888"/>
    <lineage>
        <taxon>Eukaryota</taxon>
        <taxon>Metazoa</taxon>
        <taxon>Ecdysozoa</taxon>
        <taxon>Nematoda</taxon>
        <taxon>Enoplea</taxon>
        <taxon>Dorylaimia</taxon>
        <taxon>Trichinellida</taxon>
        <taxon>Trichuridae</taxon>
        <taxon>Trichuris</taxon>
    </lineage>
</organism>
<evidence type="ECO:0000313" key="1">
    <source>
        <dbReference type="EMBL" id="KFD64581.1"/>
    </source>
</evidence>
<reference evidence="1" key="1">
    <citation type="journal article" date="2014" name="Nat. Genet.">
        <title>Genome and transcriptome of the porcine whipworm Trichuris suis.</title>
        <authorList>
            <person name="Jex A.R."/>
            <person name="Nejsum P."/>
            <person name="Schwarz E.M."/>
            <person name="Hu L."/>
            <person name="Young N.D."/>
            <person name="Hall R.S."/>
            <person name="Korhonen P.K."/>
            <person name="Liao S."/>
            <person name="Thamsborg S."/>
            <person name="Xia J."/>
            <person name="Xu P."/>
            <person name="Wang S."/>
            <person name="Scheerlinck J.P."/>
            <person name="Hofmann A."/>
            <person name="Sternberg P.W."/>
            <person name="Wang J."/>
            <person name="Gasser R.B."/>
        </authorList>
    </citation>
    <scope>NUCLEOTIDE SEQUENCE [LARGE SCALE GENOMIC DNA]</scope>
    <source>
        <strain evidence="1">DCEP-RM93F</strain>
    </source>
</reference>
<proteinExistence type="predicted"/>